<proteinExistence type="predicted"/>
<keyword evidence="7" id="KW-0630">Potassium</keyword>
<feature type="compositionally biased region" description="Basic and acidic residues" evidence="12">
    <location>
        <begin position="22"/>
        <end position="36"/>
    </location>
</feature>
<reference evidence="15" key="1">
    <citation type="journal article" date="2008" name="Nature">
        <title>The amphioxus genome and the evolution of the chordate karyotype.</title>
        <authorList>
            <consortium name="US DOE Joint Genome Institute (JGI-PGF)"/>
            <person name="Putnam N.H."/>
            <person name="Butts T."/>
            <person name="Ferrier D.E.K."/>
            <person name="Furlong R.F."/>
            <person name="Hellsten U."/>
            <person name="Kawashima T."/>
            <person name="Robinson-Rechavi M."/>
            <person name="Shoguchi E."/>
            <person name="Terry A."/>
            <person name="Yu J.-K."/>
            <person name="Benito-Gutierrez E.L."/>
            <person name="Dubchak I."/>
            <person name="Garcia-Fernandez J."/>
            <person name="Gibson-Brown J.J."/>
            <person name="Grigoriev I.V."/>
            <person name="Horton A.C."/>
            <person name="de Jong P.J."/>
            <person name="Jurka J."/>
            <person name="Kapitonov V.V."/>
            <person name="Kohara Y."/>
            <person name="Kuroki Y."/>
            <person name="Lindquist E."/>
            <person name="Lucas S."/>
            <person name="Osoegawa K."/>
            <person name="Pennacchio L.A."/>
            <person name="Salamov A.A."/>
            <person name="Satou Y."/>
            <person name="Sauka-Spengler T."/>
            <person name="Schmutz J."/>
            <person name="Shin-I T."/>
            <person name="Toyoda A."/>
            <person name="Bronner-Fraser M."/>
            <person name="Fujiyama A."/>
            <person name="Holland L.Z."/>
            <person name="Holland P.W.H."/>
            <person name="Satoh N."/>
            <person name="Rokhsar D.S."/>
        </authorList>
    </citation>
    <scope>NUCLEOTIDE SEQUENCE [LARGE SCALE GENOMIC DNA]</scope>
    <source>
        <strain evidence="15">S238N-H82</strain>
        <tissue evidence="15">Testes</tissue>
    </source>
</reference>
<evidence type="ECO:0000256" key="5">
    <source>
        <dbReference type="ARBA" id="ARBA00022826"/>
    </source>
</evidence>
<feature type="transmembrane region" description="Helical" evidence="13">
    <location>
        <begin position="449"/>
        <end position="470"/>
    </location>
</feature>
<dbReference type="GO" id="GO:0001508">
    <property type="term" value="P:action potential"/>
    <property type="evidence" value="ECO:0000318"/>
    <property type="project" value="GO_Central"/>
</dbReference>
<keyword evidence="16" id="KW-1185">Reference proteome</keyword>
<protein>
    <submittedName>
        <fullName evidence="17">Potassium voltage-gated channel subfamily A member 7-like</fullName>
    </submittedName>
</protein>
<dbReference type="InterPro" id="IPR011333">
    <property type="entry name" value="SKP1/BTB/POZ_sf"/>
</dbReference>
<dbReference type="PRINTS" id="PR01491">
    <property type="entry name" value="KVCHANNEL"/>
</dbReference>
<dbReference type="Proteomes" id="UP000001554">
    <property type="component" value="Chromosome 9"/>
</dbReference>
<evidence type="ECO:0000256" key="10">
    <source>
        <dbReference type="ARBA" id="ARBA00023136"/>
    </source>
</evidence>
<dbReference type="PANTHER" id="PTHR11537">
    <property type="entry name" value="VOLTAGE-GATED POTASSIUM CHANNEL"/>
    <property type="match status" value="1"/>
</dbReference>
<keyword evidence="2" id="KW-0813">Transport</keyword>
<evidence type="ECO:0000313" key="17">
    <source>
        <dbReference type="RefSeq" id="XP_035685879.1"/>
    </source>
</evidence>
<feature type="region of interest" description="Disordered" evidence="12">
    <location>
        <begin position="490"/>
        <end position="512"/>
    </location>
</feature>
<evidence type="ECO:0000256" key="3">
    <source>
        <dbReference type="ARBA" id="ARBA00022538"/>
    </source>
</evidence>
<dbReference type="FunFam" id="1.10.287.70:FF:000028">
    <property type="entry name" value="potassium voltage-gated channel subfamily D member 3"/>
    <property type="match status" value="1"/>
</dbReference>
<keyword evidence="11" id="KW-0407">Ion channel</keyword>
<dbReference type="STRING" id="7739.C3XS89"/>
<dbReference type="FunFam" id="3.30.710.10:FF:000257">
    <property type="entry name" value="Uncharacterized protein"/>
    <property type="match status" value="1"/>
</dbReference>
<dbReference type="GO" id="GO:0071805">
    <property type="term" value="P:potassium ion transmembrane transport"/>
    <property type="evidence" value="ECO:0000318"/>
    <property type="project" value="GO_Central"/>
</dbReference>
<dbReference type="SMART" id="SM00225">
    <property type="entry name" value="BTB"/>
    <property type="match status" value="1"/>
</dbReference>
<dbReference type="RefSeq" id="XP_035685879.1">
    <property type="nucleotide sequence ID" value="XM_035829986.1"/>
</dbReference>
<keyword evidence="4 13" id="KW-0812">Transmembrane</keyword>
<evidence type="ECO:0000256" key="9">
    <source>
        <dbReference type="ARBA" id="ARBA00023065"/>
    </source>
</evidence>
<dbReference type="OMA" id="PYRAIND"/>
<dbReference type="SUPFAM" id="SSF54695">
    <property type="entry name" value="POZ domain"/>
    <property type="match status" value="1"/>
</dbReference>
<dbReference type="Pfam" id="PF02214">
    <property type="entry name" value="BTB_2"/>
    <property type="match status" value="1"/>
</dbReference>
<dbReference type="GO" id="GO:0005251">
    <property type="term" value="F:delayed rectifier potassium channel activity"/>
    <property type="evidence" value="ECO:0000318"/>
    <property type="project" value="GO_Central"/>
</dbReference>
<feature type="transmembrane region" description="Helical" evidence="13">
    <location>
        <begin position="318"/>
        <end position="340"/>
    </location>
</feature>
<reference evidence="16" key="2">
    <citation type="journal article" date="2020" name="Nat. Ecol. Evol.">
        <title>Deeply conserved synteny resolves early events in vertebrate evolution.</title>
        <authorList>
            <person name="Simakov O."/>
            <person name="Marletaz F."/>
            <person name="Yue J.X."/>
            <person name="O'Connell B."/>
            <person name="Jenkins J."/>
            <person name="Brandt A."/>
            <person name="Calef R."/>
            <person name="Tung C.H."/>
            <person name="Huang T.K."/>
            <person name="Schmutz J."/>
            <person name="Satoh N."/>
            <person name="Yu J.K."/>
            <person name="Putnam N.H."/>
            <person name="Green R.E."/>
            <person name="Rokhsar D.S."/>
        </authorList>
    </citation>
    <scope>NUCLEOTIDE SEQUENCE [LARGE SCALE GENOMIC DNA]</scope>
    <source>
        <strain evidence="16">S238N-H82</strain>
    </source>
</reference>
<evidence type="ECO:0000256" key="11">
    <source>
        <dbReference type="ARBA" id="ARBA00023303"/>
    </source>
</evidence>
<gene>
    <name evidence="17" type="primary">LOC118422422</name>
    <name evidence="15" type="ORF">BRAFLDRAFT_89977</name>
</gene>
<dbReference type="GO" id="GO:0008076">
    <property type="term" value="C:voltage-gated potassium channel complex"/>
    <property type="evidence" value="ECO:0000318"/>
    <property type="project" value="GO_Central"/>
</dbReference>
<dbReference type="KEGG" id="bfo:118422422"/>
<dbReference type="GeneID" id="118422422"/>
<dbReference type="Pfam" id="PF00520">
    <property type="entry name" value="Ion_trans"/>
    <property type="match status" value="1"/>
</dbReference>
<keyword evidence="10 13" id="KW-0472">Membrane</keyword>
<dbReference type="InParanoid" id="C3XS89"/>
<dbReference type="InterPro" id="IPR003972">
    <property type="entry name" value="K_chnl_volt-dep_Kv1"/>
</dbReference>
<name>C3XS89_BRAFL</name>
<feature type="transmembrane region" description="Helical" evidence="13">
    <location>
        <begin position="284"/>
        <end position="306"/>
    </location>
</feature>
<reference evidence="17" key="3">
    <citation type="submission" date="2025-04" db="UniProtKB">
        <authorList>
            <consortium name="RefSeq"/>
        </authorList>
    </citation>
    <scope>IDENTIFICATION</scope>
    <source>
        <strain evidence="17">S238N-H82</strain>
        <tissue evidence="17">Testes</tissue>
    </source>
</reference>
<keyword evidence="9" id="KW-0406">Ion transport</keyword>
<evidence type="ECO:0000256" key="7">
    <source>
        <dbReference type="ARBA" id="ARBA00022958"/>
    </source>
</evidence>
<dbReference type="Gene3D" id="1.10.287.70">
    <property type="match status" value="1"/>
</dbReference>
<keyword evidence="3" id="KW-0633">Potassium transport</keyword>
<feature type="region of interest" description="Disordered" evidence="12">
    <location>
        <begin position="1"/>
        <end position="81"/>
    </location>
</feature>
<dbReference type="PRINTS" id="PR01496">
    <property type="entry name" value="SHAKERCHANEL"/>
</dbReference>
<dbReference type="OrthoDB" id="415460at2759"/>
<evidence type="ECO:0000256" key="2">
    <source>
        <dbReference type="ARBA" id="ARBA00022448"/>
    </source>
</evidence>
<dbReference type="Gene3D" id="1.20.120.350">
    <property type="entry name" value="Voltage-gated potassium channels. Chain C"/>
    <property type="match status" value="1"/>
</dbReference>
<dbReference type="GO" id="GO:0051260">
    <property type="term" value="P:protein homooligomerization"/>
    <property type="evidence" value="ECO:0007669"/>
    <property type="project" value="InterPro"/>
</dbReference>
<evidence type="ECO:0000259" key="14">
    <source>
        <dbReference type="SMART" id="SM00225"/>
    </source>
</evidence>
<dbReference type="InterPro" id="IPR027359">
    <property type="entry name" value="Volt_channel_dom_sf"/>
</dbReference>
<dbReference type="InterPro" id="IPR005821">
    <property type="entry name" value="Ion_trans_dom"/>
</dbReference>
<dbReference type="eggNOG" id="KOG1545">
    <property type="taxonomic scope" value="Eukaryota"/>
</dbReference>
<evidence type="ECO:0000256" key="1">
    <source>
        <dbReference type="ARBA" id="ARBA00004141"/>
    </source>
</evidence>
<dbReference type="GO" id="GO:0016020">
    <property type="term" value="C:membrane"/>
    <property type="evidence" value="ECO:0000318"/>
    <property type="project" value="GO_Central"/>
</dbReference>
<dbReference type="AlphaFoldDB" id="C3XS89"/>
<dbReference type="SUPFAM" id="SSF81324">
    <property type="entry name" value="Voltage-gated potassium channels"/>
    <property type="match status" value="1"/>
</dbReference>
<comment type="subcellular location">
    <subcellularLocation>
        <location evidence="1">Membrane</location>
        <topology evidence="1">Multi-pass membrane protein</topology>
    </subcellularLocation>
</comment>
<evidence type="ECO:0000256" key="4">
    <source>
        <dbReference type="ARBA" id="ARBA00022692"/>
    </source>
</evidence>
<evidence type="ECO:0000256" key="12">
    <source>
        <dbReference type="SAM" id="MobiDB-lite"/>
    </source>
</evidence>
<dbReference type="Gene3D" id="3.30.710.10">
    <property type="entry name" value="Potassium Channel Kv1.1, Chain A"/>
    <property type="match status" value="1"/>
</dbReference>
<feature type="domain" description="BTB" evidence="14">
    <location>
        <begin position="87"/>
        <end position="186"/>
    </location>
</feature>
<accession>C3XS89</accession>
<dbReference type="InterPro" id="IPR000210">
    <property type="entry name" value="BTB/POZ_dom"/>
</dbReference>
<keyword evidence="6" id="KW-0851">Voltage-gated channel</keyword>
<dbReference type="InterPro" id="IPR028325">
    <property type="entry name" value="VG_K_chnl"/>
</dbReference>
<feature type="transmembrane region" description="Helical" evidence="13">
    <location>
        <begin position="386"/>
        <end position="408"/>
    </location>
</feature>
<dbReference type="InterPro" id="IPR003968">
    <property type="entry name" value="K_chnl_volt-dep_Kv"/>
</dbReference>
<evidence type="ECO:0000256" key="13">
    <source>
        <dbReference type="SAM" id="Phobius"/>
    </source>
</evidence>
<keyword evidence="5" id="KW-0631">Potassium channel</keyword>
<evidence type="ECO:0000313" key="15">
    <source>
        <dbReference type="EMBL" id="EEN69104.1"/>
    </source>
</evidence>
<evidence type="ECO:0000313" key="16">
    <source>
        <dbReference type="Proteomes" id="UP000001554"/>
    </source>
</evidence>
<evidence type="ECO:0000256" key="6">
    <source>
        <dbReference type="ARBA" id="ARBA00022882"/>
    </source>
</evidence>
<evidence type="ECO:0000256" key="8">
    <source>
        <dbReference type="ARBA" id="ARBA00022989"/>
    </source>
</evidence>
<sequence length="512" mass="58398">MAAYTRDGTDAQLSLPAPYVHDVQRNVRVTEDDTSKKHNKGSTEAAKDGEQSLPWQRRSSLEKKVKGQVQTKGQAQNGGNTKTIENHVIRMNVSGMHFFTHENILSRYPDTLLGDASRRKKFYCKDYDEYFFDRHRPSFEGILFYYQTGIMKRPRNVPVEIFVMELKYFDMGDSVIKDLLKNEGCYVPDEELEPQNRIKRIIWDLFEQPESSAGARIVAVLSFLFILISVAETCVETLPQFRTTDADLLNISDMLTNSTEPPTNTTASKSLEETISQLQSAFQNPFFCVETACVVWFTLELAMRFYACPSKAAFAKKLLNIIDFAAILPFFVTLVLIVFATSRERAALSLVVLRILRLVRVLRILKLSRHVKAMRLLAVTVYESRHALGSLFLFLMIGVVTFATGIYVTEEYVPETFFTSIPDSFWWAIITMTTVGYGDTYPQGGAGKLVAVFSFFFGILIMAMLMPIFVDKFNAMYVYEMTNPYRAINDLKPEPEDTPENTEKIEQRETSL</sequence>
<dbReference type="InterPro" id="IPR003131">
    <property type="entry name" value="T1-type_BTB"/>
</dbReference>
<dbReference type="PANTHER" id="PTHR11537:SF113">
    <property type="entry name" value="POTASSIUM VOLTAGE-GATED CHANNEL PROTEIN SHAKER"/>
    <property type="match status" value="1"/>
</dbReference>
<keyword evidence="8 13" id="KW-1133">Transmembrane helix</keyword>
<organism>
    <name type="scientific">Branchiostoma floridae</name>
    <name type="common">Florida lancelet</name>
    <name type="synonym">Amphioxus</name>
    <dbReference type="NCBI Taxonomy" id="7739"/>
    <lineage>
        <taxon>Eukaryota</taxon>
        <taxon>Metazoa</taxon>
        <taxon>Chordata</taxon>
        <taxon>Cephalochordata</taxon>
        <taxon>Leptocardii</taxon>
        <taxon>Amphioxiformes</taxon>
        <taxon>Branchiostomatidae</taxon>
        <taxon>Branchiostoma</taxon>
    </lineage>
</organism>
<dbReference type="PRINTS" id="PR00169">
    <property type="entry name" value="KCHANNEL"/>
</dbReference>
<dbReference type="FunFam" id="1.20.120.350:FF:000071">
    <property type="entry name" value="Potassium voltage-gated channel protein shk-1"/>
    <property type="match status" value="1"/>
</dbReference>
<dbReference type="EMBL" id="GG666457">
    <property type="protein sequence ID" value="EEN69104.1"/>
    <property type="molecule type" value="Genomic_DNA"/>
</dbReference>